<dbReference type="SUPFAM" id="SSF51126">
    <property type="entry name" value="Pectin lyase-like"/>
    <property type="match status" value="2"/>
</dbReference>
<dbReference type="Gene3D" id="2.160.20.10">
    <property type="entry name" value="Single-stranded right-handed beta-helix, Pectin lyase-like"/>
    <property type="match status" value="1"/>
</dbReference>
<dbReference type="PROSITE" id="PS51257">
    <property type="entry name" value="PROKAR_LIPOPROTEIN"/>
    <property type="match status" value="1"/>
</dbReference>
<name>A0A8J6TIM9_9CHLR</name>
<dbReference type="InterPro" id="IPR059226">
    <property type="entry name" value="Choice_anch_Q_dom"/>
</dbReference>
<dbReference type="Proteomes" id="UP000614469">
    <property type="component" value="Unassembled WGS sequence"/>
</dbReference>
<dbReference type="NCBIfam" id="NF041518">
    <property type="entry name" value="choice_anch_Q"/>
    <property type="match status" value="1"/>
</dbReference>
<dbReference type="EMBL" id="JACNJN010000064">
    <property type="protein sequence ID" value="MBC8334422.1"/>
    <property type="molecule type" value="Genomic_DNA"/>
</dbReference>
<feature type="chain" id="PRO_5035299467" evidence="1">
    <location>
        <begin position="25"/>
        <end position="719"/>
    </location>
</feature>
<dbReference type="InterPro" id="IPR011050">
    <property type="entry name" value="Pectin_lyase_fold/virulence"/>
</dbReference>
<protein>
    <submittedName>
        <fullName evidence="3">Right-handed parallel beta-helix repeat-containing protein</fullName>
    </submittedName>
</protein>
<feature type="signal peptide" evidence="1">
    <location>
        <begin position="1"/>
        <end position="24"/>
    </location>
</feature>
<feature type="domain" description="Right handed beta helix" evidence="2">
    <location>
        <begin position="268"/>
        <end position="349"/>
    </location>
</feature>
<dbReference type="InterPro" id="IPR012334">
    <property type="entry name" value="Pectin_lyas_fold"/>
</dbReference>
<evidence type="ECO:0000313" key="3">
    <source>
        <dbReference type="EMBL" id="MBC8334422.1"/>
    </source>
</evidence>
<gene>
    <name evidence="3" type="ORF">H8E29_04080</name>
</gene>
<dbReference type="Gene3D" id="2.30.30.40">
    <property type="entry name" value="SH3 Domains"/>
    <property type="match status" value="1"/>
</dbReference>
<accession>A0A8J6TIM9</accession>
<evidence type="ECO:0000256" key="1">
    <source>
        <dbReference type="SAM" id="SignalP"/>
    </source>
</evidence>
<evidence type="ECO:0000259" key="2">
    <source>
        <dbReference type="Pfam" id="PF13229"/>
    </source>
</evidence>
<dbReference type="SMART" id="SM00710">
    <property type="entry name" value="PbH1"/>
    <property type="match status" value="6"/>
</dbReference>
<evidence type="ECO:0000313" key="4">
    <source>
        <dbReference type="Proteomes" id="UP000614469"/>
    </source>
</evidence>
<dbReference type="AlphaFoldDB" id="A0A8J6TIM9"/>
<reference evidence="3 4" key="1">
    <citation type="submission" date="2020-08" db="EMBL/GenBank/DDBJ databases">
        <title>Bridging the membrane lipid divide: bacteria of the FCB group superphylum have the potential to synthesize archaeal ether lipids.</title>
        <authorList>
            <person name="Villanueva L."/>
            <person name="Von Meijenfeldt F.A.B."/>
            <person name="Westbye A.B."/>
            <person name="Yadav S."/>
            <person name="Hopmans E.C."/>
            <person name="Dutilh B.E."/>
            <person name="Sinninghe Damste J.S."/>
        </authorList>
    </citation>
    <scope>NUCLEOTIDE SEQUENCE [LARGE SCALE GENOMIC DNA]</scope>
    <source>
        <strain evidence="3">NIOZ-UU36</strain>
    </source>
</reference>
<dbReference type="InterPro" id="IPR039448">
    <property type="entry name" value="Beta_helix"/>
</dbReference>
<dbReference type="Pfam" id="PF13229">
    <property type="entry name" value="Beta_helix"/>
    <property type="match status" value="1"/>
</dbReference>
<sequence length="719" mass="74744">MLDLYKYKKIMFFFIIGLMLSACGPPTPTPDPDELVVVDEVSVDLTLDWYVATDGDNDNSCTTPAEPCLTLGGAYRKSRPFDRIHLDTGTYVESGTSGSLLHLWSTQNVTVIGESAADTILDAGSAVGGVFLAGTAKVRLENLTIQNTRRGSASGCVETRDDSEAILVNVILNNCFRSGITHNSTGVDRLTNVIIRNTIDENIDPDFVLNGSGIDNGGEMILEGGEIYGNGSSGISNSGLLLATGTVIRDNQSHGIDHTGTLLILDDVTISGNGIFAPQRAGILARGSGTIRITDSRIIANLNTGIVLGSGQELDLDSTIIRDHSSMGLNLRAGSHSIITNSTIQNNGLRLNPRADPSNPSAIYNEGTLLLTLSKVLDNRYGGLVNAASGRVYISKSELSGNLGDEPAVNNHGDTSYLQITQSLIANNQTGDRAAVVNNNGIARILTTTISNNSGTGLALGWDNTTSFISYSTIVENGGNGIWPGRFPVDNTIIANNTAGQCIASIPIGGGTVTGTNIDTDGSCGFPAASTYTSAALLLGPLADNGGPSRTHALLDGSPAIDAAVGRCLPEDQRGELRPGGTSCDSGAYEDPIGLPPSVASETPELTATKNANCRYGPGTAYDIADTLFEGQTALVLARNQGNTWFQIAGPSFGTDCWVSYVTVKTSGAVDAAPIGTGPALPDAPPASPQGCFVYDQNQASVCTVPCPSNPQPGGVCTP</sequence>
<keyword evidence="1" id="KW-0732">Signal</keyword>
<comment type="caution">
    <text evidence="3">The sequence shown here is derived from an EMBL/GenBank/DDBJ whole genome shotgun (WGS) entry which is preliminary data.</text>
</comment>
<dbReference type="InterPro" id="IPR006626">
    <property type="entry name" value="PbH1"/>
</dbReference>
<proteinExistence type="predicted"/>
<organism evidence="3 4">
    <name type="scientific">Candidatus Desulfolinea nitratireducens</name>
    <dbReference type="NCBI Taxonomy" id="2841698"/>
    <lineage>
        <taxon>Bacteria</taxon>
        <taxon>Bacillati</taxon>
        <taxon>Chloroflexota</taxon>
        <taxon>Anaerolineae</taxon>
        <taxon>Anaerolineales</taxon>
        <taxon>Anaerolineales incertae sedis</taxon>
        <taxon>Candidatus Desulfolinea</taxon>
    </lineage>
</organism>